<accession>A0ABN2N9C0</accession>
<dbReference type="Pfam" id="PF13910">
    <property type="entry name" value="DUF4209"/>
    <property type="match status" value="1"/>
</dbReference>
<reference evidence="4 5" key="1">
    <citation type="journal article" date="2019" name="Int. J. Syst. Evol. Microbiol.">
        <title>The Global Catalogue of Microorganisms (GCM) 10K type strain sequencing project: providing services to taxonomists for standard genome sequencing and annotation.</title>
        <authorList>
            <consortium name="The Broad Institute Genomics Platform"/>
            <consortium name="The Broad Institute Genome Sequencing Center for Infectious Disease"/>
            <person name="Wu L."/>
            <person name="Ma J."/>
        </authorList>
    </citation>
    <scope>NUCLEOTIDE SEQUENCE [LARGE SCALE GENOMIC DNA]</scope>
    <source>
        <strain evidence="4 5">JCM 14326</strain>
    </source>
</reference>
<sequence>MTLTVEAFRAVASQVSKAEGTPSDLHDMERDLRSVPAEADDDQRDVQALLADICSYDLAQPLDAAEPYRAAIWLVDGRRTAMPEDLTEEQIGFLATIRDQIGSPWLRARICDVLWIKNRDHLAARTAVVTWAGIPVDENAWFEGGAAAWERALDLSQRLNLAEGHQLQQALHDAVLVTEQFAFAGQVSDVLLGARVPATDGLALLERLAALAEARSGGEERDLLEAAKAWAQRLRKEETRADLLYSIVQSWMAESEEHARGERPSAMLAARCLEQALQTFRKIPRKERERLGIADLELQLRARHKTATSSINDELTAIRTEFPADGEKMAEHTRQRIAGCDRGDVLVVLGTLFPARPYAELFDVAQATEEGSISSLFESVSLTPEGRKARVTRADDEIHGVRAPVWRVMERAFNLMAALTVREGLAPALAVVQAEHALREQDFADLVAECGQVPADHRYLFTHGLWCIYKGDIAAGIHILVPQIEAFVRTHLQFHGVATTTIDKEDSVENEVGLSTLVRKDEMEQVFGPDLTLYFRMMFEGPAGLNVRNTVAHGVLTDDAVETVTNLFVWWFALYLVTMPVAVRRRTRSDVGSTEEDLAGGGPVAANDE</sequence>
<name>A0ABN2N9C0_9MICO</name>
<evidence type="ECO:0000313" key="4">
    <source>
        <dbReference type="EMBL" id="GAA1854690.1"/>
    </source>
</evidence>
<gene>
    <name evidence="4" type="ORF">GCM10009751_09280</name>
</gene>
<evidence type="ECO:0000259" key="3">
    <source>
        <dbReference type="Pfam" id="PF24098"/>
    </source>
</evidence>
<feature type="region of interest" description="Disordered" evidence="1">
    <location>
        <begin position="588"/>
        <end position="609"/>
    </location>
</feature>
<comment type="caution">
    <text evidence="4">The sequence shown here is derived from an EMBL/GenBank/DDBJ whole genome shotgun (WGS) entry which is preliminary data.</text>
</comment>
<evidence type="ECO:0000259" key="2">
    <source>
        <dbReference type="Pfam" id="PF13910"/>
    </source>
</evidence>
<keyword evidence="5" id="KW-1185">Reference proteome</keyword>
<protein>
    <submittedName>
        <fullName evidence="4">DUF4209 domain-containing protein</fullName>
    </submittedName>
</protein>
<dbReference type="InterPro" id="IPR025209">
    <property type="entry name" value="DUF4209"/>
</dbReference>
<feature type="domain" description="DUF4209" evidence="2">
    <location>
        <begin position="484"/>
        <end position="574"/>
    </location>
</feature>
<dbReference type="RefSeq" id="WP_344100050.1">
    <property type="nucleotide sequence ID" value="NZ_BAAANL010000002.1"/>
</dbReference>
<feature type="domain" description="DUF7380" evidence="3">
    <location>
        <begin position="2"/>
        <end position="162"/>
    </location>
</feature>
<proteinExistence type="predicted"/>
<dbReference type="Pfam" id="PF24098">
    <property type="entry name" value="DUF7380"/>
    <property type="match status" value="1"/>
</dbReference>
<evidence type="ECO:0000313" key="5">
    <source>
        <dbReference type="Proteomes" id="UP001501094"/>
    </source>
</evidence>
<dbReference type="EMBL" id="BAAANL010000002">
    <property type="protein sequence ID" value="GAA1854690.1"/>
    <property type="molecule type" value="Genomic_DNA"/>
</dbReference>
<evidence type="ECO:0000256" key="1">
    <source>
        <dbReference type="SAM" id="MobiDB-lite"/>
    </source>
</evidence>
<organism evidence="4 5">
    <name type="scientific">Myceligenerans crystallogenes</name>
    <dbReference type="NCBI Taxonomy" id="316335"/>
    <lineage>
        <taxon>Bacteria</taxon>
        <taxon>Bacillati</taxon>
        <taxon>Actinomycetota</taxon>
        <taxon>Actinomycetes</taxon>
        <taxon>Micrococcales</taxon>
        <taxon>Promicromonosporaceae</taxon>
        <taxon>Myceligenerans</taxon>
    </lineage>
</organism>
<dbReference type="Proteomes" id="UP001501094">
    <property type="component" value="Unassembled WGS sequence"/>
</dbReference>
<dbReference type="InterPro" id="IPR055804">
    <property type="entry name" value="DUF7380"/>
</dbReference>